<dbReference type="InterPro" id="IPR003890">
    <property type="entry name" value="MIF4G-like_typ-3"/>
</dbReference>
<dbReference type="EMBL" id="JYDO01000137">
    <property type="protein sequence ID" value="KRZ69417.1"/>
    <property type="molecule type" value="Genomic_DNA"/>
</dbReference>
<dbReference type="SUPFAM" id="SSF48371">
    <property type="entry name" value="ARM repeat"/>
    <property type="match status" value="1"/>
</dbReference>
<feature type="compositionally biased region" description="Low complexity" evidence="4">
    <location>
        <begin position="405"/>
        <end position="414"/>
    </location>
</feature>
<feature type="compositionally biased region" description="Low complexity" evidence="4">
    <location>
        <begin position="1039"/>
        <end position="1051"/>
    </location>
</feature>
<keyword evidence="7" id="KW-1185">Reference proteome</keyword>
<feature type="region of interest" description="Disordered" evidence="4">
    <location>
        <begin position="858"/>
        <end position="931"/>
    </location>
</feature>
<evidence type="ECO:0000313" key="6">
    <source>
        <dbReference type="EMBL" id="KRZ69417.1"/>
    </source>
</evidence>
<sequence>MHCILINIHLVSCSSLQQPLNYFEIFIAKLNVHSSVDEVHVFYFKAGQHLYNWLLAHVANSQSYLTLYCAYRNQAGCHISQTHMQSLSNAVICCPGQTVVPPTHHPAQQIAVPNYPTHHAPPFIPNLGQRWSLEIPGASVQTPFYATQTTAGCMENAAVYPAFHGMYTPQSFVMSQVSGPYSGQAAPTAVSPFGIPTQDMPPPTVIRERKMLVVTNPETGEVVSLKDEGGGRKETAPKVIHVTAPPELSKASVPVSSGKEVPSPEVAIEKPVVIEISPTSSDEITITVGCDDTVESALPEETFVSKIKTTTRGETIFYNTAKAAEVRECVEFSSFTRLEFENSSVPVDRSTTTTASAAAAAAAAAVAAAAAAATNQEEQVINLEVKSRDAAAEESMQNSQAKSGTTTDSNANTTAASQVVVDRVETKFTDFNLVTNLAPEVKQAESTTKMPTGLSTSEAVDEELKKPTAMVVEEEKKPGGSSKVAADSTVESGGTPQKIIRRYTKEFMLEARKLPSSRRSPMHLACGDGRLLLELKEQPDSHSRPNMSYSYGGGGFGRSGRSGRSGGGGGGGGQPNRYIGRTSLPTNVQLQRDENPWKPSYLTTEDDSTEEARTERLLKNGRVVLNKLTPKNFDSMHAEFKKLAEDMNTEDRMEKLIDLVFEKAISESNFCEIYSRLFHALRCESRSSTKTESPFIKHLLKRCQLEFYQKNNKALVAQRKELEERMKTAASYLERSEMASELEELEAQNKRRRLGVIRLIGELYKVTLLKVSILQNDVVKGLTSEINEENLECLCSLLTTVGAKLESEVQSDPNARQWLNGIFKNLKSYVENTGRPARIRFMIMDLLDLRESKYVPRHQVQKPKNLSEIEREMEEQRRQESARADELRMSTGNSLYGDGMVKERGRRTRQVQNRYGSSYQGRSPGTGKTQIRRSINVISNTGLRDTQSQYISSNTLPTAGSLKLRPGGNAHDRTGVGSAFSFRKVQPSVVTATQNRFDALRLSEKSAAASAANGAAAASGAAGAGVGAGAAAGGGGDGSSSSSSIISQSGGELRTPVEMSKGDSWPDNGNEYKNQGPSQVEVKKLNDEEAERIACQILDDFINGKEDTTVADVSALTSNEEMILAKWLFHAFDGDRVRRYKLGHLLVFIVKCKVWTLDSIVNGLITFIQESFAELETDYPKITLYFGEIFAGIYYYGKDVVDAGSFFRFLEAFEMKALNVLIQALASLKDYSSANADLLFDLWEANGQKFIGESNSFSKTDAELLRENKLEYLLSTEELEKRQLSRQRKKMLDYLMMMRPVDSRRLRIFIEREFPTTDKRSESFVGAFVDCMCSRCVEVTGNSMELKDVFSFEEMSNVLSIYVTGKSHLECFVLEKLKDYYIECQCPKDLLTDMFTAVAKSTVSAESFFKFRTSCESENSLNGFVVTNASLREFYKNLEKLRLLQLSPSSRRIHDDCKRVFLNGSTVLLLSVCATFPTSAKEASAIAKRRTSLLVSATA</sequence>
<proteinExistence type="inferred from homology"/>
<comment type="similarity">
    <text evidence="1">Belongs to the eukaryotic initiation factor 4G family.</text>
</comment>
<dbReference type="PANTHER" id="PTHR23253:SF9">
    <property type="entry name" value="EUKARYOTIC TRANSLATION INITIATION FACTOR 4 GAMMA 2"/>
    <property type="match status" value="1"/>
</dbReference>
<feature type="region of interest" description="Disordered" evidence="4">
    <location>
        <begin position="1024"/>
        <end position="1078"/>
    </location>
</feature>
<evidence type="ECO:0000313" key="7">
    <source>
        <dbReference type="Proteomes" id="UP000054843"/>
    </source>
</evidence>
<comment type="caution">
    <text evidence="6">The sequence shown here is derived from an EMBL/GenBank/DDBJ whole genome shotgun (WGS) entry which is preliminary data.</text>
</comment>
<dbReference type="Gene3D" id="1.25.40.180">
    <property type="match status" value="3"/>
</dbReference>
<feature type="region of interest" description="Disordered" evidence="4">
    <location>
        <begin position="444"/>
        <end position="494"/>
    </location>
</feature>
<dbReference type="GO" id="GO:0016281">
    <property type="term" value="C:eukaryotic translation initiation factor 4F complex"/>
    <property type="evidence" value="ECO:0007669"/>
    <property type="project" value="TreeGrafter"/>
</dbReference>
<feature type="compositionally biased region" description="Polar residues" evidence="4">
    <location>
        <begin position="444"/>
        <end position="458"/>
    </location>
</feature>
<feature type="domain" description="MIF4G" evidence="5">
    <location>
        <begin position="618"/>
        <end position="853"/>
    </location>
</feature>
<evidence type="ECO:0000259" key="5">
    <source>
        <dbReference type="SMART" id="SM00543"/>
    </source>
</evidence>
<dbReference type="GO" id="GO:0003729">
    <property type="term" value="F:mRNA binding"/>
    <property type="evidence" value="ECO:0007669"/>
    <property type="project" value="TreeGrafter"/>
</dbReference>
<evidence type="ECO:0000256" key="1">
    <source>
        <dbReference type="ARBA" id="ARBA00005775"/>
    </source>
</evidence>
<dbReference type="GO" id="GO:0003743">
    <property type="term" value="F:translation initiation factor activity"/>
    <property type="evidence" value="ECO:0007669"/>
    <property type="project" value="UniProtKB-KW"/>
</dbReference>
<feature type="compositionally biased region" description="Polar residues" evidence="4">
    <location>
        <begin position="395"/>
        <end position="404"/>
    </location>
</feature>
<feature type="compositionally biased region" description="Gly residues" evidence="4">
    <location>
        <begin position="1024"/>
        <end position="1038"/>
    </location>
</feature>
<evidence type="ECO:0000256" key="3">
    <source>
        <dbReference type="ARBA" id="ARBA00022917"/>
    </source>
</evidence>
<gene>
    <name evidence="6" type="primary">ZC84.1</name>
    <name evidence="6" type="ORF">T10_3545</name>
</gene>
<keyword evidence="3" id="KW-0648">Protein biosynthesis</keyword>
<feature type="compositionally biased region" description="Basic and acidic residues" evidence="4">
    <location>
        <begin position="865"/>
        <end position="888"/>
    </location>
</feature>
<accession>A0A0V1MCI4</accession>
<keyword evidence="2 6" id="KW-0396">Initiation factor</keyword>
<dbReference type="OrthoDB" id="514777at2759"/>
<feature type="region of interest" description="Disordered" evidence="4">
    <location>
        <begin position="391"/>
        <end position="414"/>
    </location>
</feature>
<feature type="region of interest" description="Disordered" evidence="4">
    <location>
        <begin position="538"/>
        <end position="611"/>
    </location>
</feature>
<name>A0A0V1MCI4_9BILA</name>
<evidence type="ECO:0000256" key="4">
    <source>
        <dbReference type="SAM" id="MobiDB-lite"/>
    </source>
</evidence>
<feature type="compositionally biased region" description="Polar residues" evidence="4">
    <location>
        <begin position="910"/>
        <end position="931"/>
    </location>
</feature>
<dbReference type="InterPro" id="IPR016024">
    <property type="entry name" value="ARM-type_fold"/>
</dbReference>
<protein>
    <submittedName>
        <fullName evidence="6">Eukaryotic translation initiation factor 4 gamma 3</fullName>
    </submittedName>
</protein>
<dbReference type="Pfam" id="PF02854">
    <property type="entry name" value="MIF4G"/>
    <property type="match status" value="1"/>
</dbReference>
<feature type="compositionally biased region" description="Gly residues" evidence="4">
    <location>
        <begin position="551"/>
        <end position="574"/>
    </location>
</feature>
<organism evidence="6 7">
    <name type="scientific">Trichinella papuae</name>
    <dbReference type="NCBI Taxonomy" id="268474"/>
    <lineage>
        <taxon>Eukaryota</taxon>
        <taxon>Metazoa</taxon>
        <taxon>Ecdysozoa</taxon>
        <taxon>Nematoda</taxon>
        <taxon>Enoplea</taxon>
        <taxon>Dorylaimia</taxon>
        <taxon>Trichinellida</taxon>
        <taxon>Trichinellidae</taxon>
        <taxon>Trichinella</taxon>
    </lineage>
</organism>
<dbReference type="PANTHER" id="PTHR23253">
    <property type="entry name" value="EUKARYOTIC TRANSLATION INITIATION FACTOR 4 GAMMA"/>
    <property type="match status" value="1"/>
</dbReference>
<evidence type="ECO:0000256" key="2">
    <source>
        <dbReference type="ARBA" id="ARBA00022540"/>
    </source>
</evidence>
<dbReference type="STRING" id="268474.A0A0V1MCI4"/>
<dbReference type="Proteomes" id="UP000054843">
    <property type="component" value="Unassembled WGS sequence"/>
</dbReference>
<reference evidence="6 7" key="1">
    <citation type="submission" date="2015-01" db="EMBL/GenBank/DDBJ databases">
        <title>Evolution of Trichinella species and genotypes.</title>
        <authorList>
            <person name="Korhonen P.K."/>
            <person name="Edoardo P."/>
            <person name="Giuseppe L.R."/>
            <person name="Gasser R.B."/>
        </authorList>
    </citation>
    <scope>NUCLEOTIDE SEQUENCE [LARGE SCALE GENOMIC DNA]</scope>
    <source>
        <strain evidence="6">ISS1980</strain>
    </source>
</reference>
<dbReference type="SMART" id="SM00543">
    <property type="entry name" value="MIF4G"/>
    <property type="match status" value="1"/>
</dbReference>